<proteinExistence type="predicted"/>
<dbReference type="InterPro" id="IPR008987">
    <property type="entry name" value="Baseplate_struct_prot_Gp9/10_N"/>
</dbReference>
<protein>
    <submittedName>
        <fullName evidence="3">Phage baseplate wedge tail fiber connector (T4-like gp9)</fullName>
    </submittedName>
</protein>
<evidence type="ECO:0000313" key="3">
    <source>
        <dbReference type="EMBL" id="SCN45851.1"/>
    </source>
</evidence>
<dbReference type="InterPro" id="IPR056391">
    <property type="entry name" value="Baseplate_gp9_C"/>
</dbReference>
<dbReference type="Pfam" id="PF07880">
    <property type="entry name" value="T4_gp9_10_N"/>
    <property type="match status" value="1"/>
</dbReference>
<dbReference type="GO" id="GO:0019076">
    <property type="term" value="P:viral release from host cell"/>
    <property type="evidence" value="ECO:0007669"/>
    <property type="project" value="InterPro"/>
</dbReference>
<evidence type="ECO:0000313" key="4">
    <source>
        <dbReference type="Proteomes" id="UP000279601"/>
    </source>
</evidence>
<dbReference type="InterPro" id="IPR027412">
    <property type="entry name" value="Gp9_C_dom_sf"/>
</dbReference>
<feature type="domain" description="Baseplate protein gp9-like C-terminal" evidence="2">
    <location>
        <begin position="172"/>
        <end position="244"/>
    </location>
</feature>
<feature type="domain" description="Baseplate structural protein Gp9/Gp10 N-terminal" evidence="1">
    <location>
        <begin position="7"/>
        <end position="170"/>
    </location>
</feature>
<reference evidence="4" key="1">
    <citation type="submission" date="2016-09" db="EMBL/GenBank/DDBJ databases">
        <authorList>
            <person name="Kajsik M."/>
        </authorList>
    </citation>
    <scope>NUCLEOTIDE SEQUENCE [LARGE SCALE GENOMIC DNA]</scope>
</reference>
<sequence>MFEQEAKQLIDVGEIGNASTGDILFDGGNKINNNFNGIYNAFGDQRKMALDNGQGSGVGQVIHATGYWQKSNDPLEFTTPVPNGSQYDIDTSGGAVQVTLSKGVRGEAVFFCNSNGSFSPTNPLTIDANDTFATVTGSLRITSPYVFVKCWCISDEGGRSVWDYSVESMFGEKHIPTDGTWQLGAVGTSVDIPLFHNTEFTIAKYLITAETSNGSKAKSCEINIHIDRIKREVNSVEYAVIRIGAVDTPATSTTPEVIDKIFVPSFSINPTTGYVVLTLTPGVAGLRAAVKAIATQKIGNPR</sequence>
<evidence type="ECO:0000259" key="2">
    <source>
        <dbReference type="Pfam" id="PF23618"/>
    </source>
</evidence>
<keyword evidence="4" id="KW-1185">Reference proteome</keyword>
<dbReference type="Gene3D" id="2.60.120.640">
    <property type="entry name" value="gp9"/>
    <property type="match status" value="1"/>
</dbReference>
<dbReference type="Gene3D" id="1.20.5.960">
    <property type="entry name" value="Bacteriophage t4 gene product 9 (gp9)"/>
    <property type="match status" value="1"/>
</dbReference>
<evidence type="ECO:0000259" key="1">
    <source>
        <dbReference type="Pfam" id="PF07880"/>
    </source>
</evidence>
<dbReference type="EMBL" id="LT614807">
    <property type="protein sequence ID" value="SCN45851.1"/>
    <property type="molecule type" value="Genomic_DNA"/>
</dbReference>
<dbReference type="Proteomes" id="UP000279601">
    <property type="component" value="Segment"/>
</dbReference>
<organism evidence="3 4">
    <name type="scientific">Cronobacter phage Pet-CM3-4</name>
    <dbReference type="NCBI Taxonomy" id="1892569"/>
    <lineage>
        <taxon>Viruses</taxon>
        <taxon>Duplodnaviria</taxon>
        <taxon>Heunggongvirae</taxon>
        <taxon>Uroviricota</taxon>
        <taxon>Caudoviricetes</taxon>
        <taxon>Pantevenvirales</taxon>
        <taxon>Straboviridae</taxon>
        <taxon>Tevenvirinae</taxon>
        <taxon>Karamvirus</taxon>
        <taxon>Karamvirus petcm34</taxon>
    </lineage>
</organism>
<dbReference type="InterPro" id="IPR036240">
    <property type="entry name" value="Gp9-like_sf"/>
</dbReference>
<dbReference type="Gene3D" id="2.60.40.1680">
    <property type="entry name" value="4-oxalocrotonate tautomerase-like"/>
    <property type="match status" value="1"/>
</dbReference>
<dbReference type="SUPFAM" id="SSF50017">
    <property type="entry name" value="gp9"/>
    <property type="match status" value="1"/>
</dbReference>
<dbReference type="GeneID" id="65109306"/>
<accession>A0A1D3RKS7</accession>
<dbReference type="KEGG" id="vg:65109306"/>
<dbReference type="RefSeq" id="YP_010091773.1">
    <property type="nucleotide sequence ID" value="NC_055726.1"/>
</dbReference>
<dbReference type="InterPro" id="IPR027411">
    <property type="entry name" value="Gp9/Gp10_mid_dom_sf"/>
</dbReference>
<dbReference type="Pfam" id="PF23618">
    <property type="entry name" value="T4_gp9_10_C"/>
    <property type="match status" value="1"/>
</dbReference>
<name>A0A1D3RKS7_9CAUD</name>